<dbReference type="Proteomes" id="UP000029646">
    <property type="component" value="Unassembled WGS sequence"/>
</dbReference>
<comment type="caution">
    <text evidence="1">The sequence shown here is derived from an EMBL/GenBank/DDBJ whole genome shotgun (WGS) entry which is preliminary data.</text>
</comment>
<protein>
    <submittedName>
        <fullName evidence="1">Uncharacterized protein</fullName>
    </submittedName>
</protein>
<evidence type="ECO:0000313" key="2">
    <source>
        <dbReference type="Proteomes" id="UP000029646"/>
    </source>
</evidence>
<evidence type="ECO:0000313" key="1">
    <source>
        <dbReference type="EMBL" id="GAL71970.1"/>
    </source>
</evidence>
<sequence>METLIVVFPAVAIAGTVKVPDTGEVVVAERLQTNSPGSVKSLF</sequence>
<gene>
    <name evidence="1" type="ORF">JCM19302_477</name>
</gene>
<dbReference type="AlphaFoldDB" id="A0A090W4P4"/>
<accession>A0A090W4P4</accession>
<proteinExistence type="predicted"/>
<organism evidence="1 2">
    <name type="scientific">Jejuia pallidilutea</name>
    <dbReference type="NCBI Taxonomy" id="504487"/>
    <lineage>
        <taxon>Bacteria</taxon>
        <taxon>Pseudomonadati</taxon>
        <taxon>Bacteroidota</taxon>
        <taxon>Flavobacteriia</taxon>
        <taxon>Flavobacteriales</taxon>
        <taxon>Flavobacteriaceae</taxon>
        <taxon>Jejuia</taxon>
    </lineage>
</organism>
<dbReference type="EMBL" id="BBNS01000017">
    <property type="protein sequence ID" value="GAL71970.1"/>
    <property type="molecule type" value="Genomic_DNA"/>
</dbReference>
<name>A0A090W4P4_9FLAO</name>
<reference evidence="1 2" key="1">
    <citation type="journal article" date="2014" name="Genome Announc.">
        <title>Draft Genome Sequence of Marine Flavobacterium Jejuia pallidilutea Strain 11shimoA1 and Pigmentation Mutants.</title>
        <authorList>
            <person name="Takatani N."/>
            <person name="Nakanishi M."/>
            <person name="Meirelles P."/>
            <person name="Mino S."/>
            <person name="Suda W."/>
            <person name="Oshima K."/>
            <person name="Hattori M."/>
            <person name="Ohkuma M."/>
            <person name="Hosokawa M."/>
            <person name="Miyashita K."/>
            <person name="Thompson F.L."/>
            <person name="Niwa A."/>
            <person name="Sawabe T."/>
            <person name="Sawabe T."/>
        </authorList>
    </citation>
    <scope>NUCLEOTIDE SEQUENCE [LARGE SCALE GENOMIC DNA]</scope>
    <source>
        <strain evidence="2">JCM19302</strain>
    </source>
</reference>